<reference evidence="4 5" key="1">
    <citation type="submission" date="2021-03" db="EMBL/GenBank/DDBJ databases">
        <title>Sequencing the genomes of 1000 actinobacteria strains.</title>
        <authorList>
            <person name="Klenk H.-P."/>
        </authorList>
    </citation>
    <scope>NUCLEOTIDE SEQUENCE [LARGE SCALE GENOMIC DNA]</scope>
    <source>
        <strain evidence="4 5">DSM 44580</strain>
    </source>
</reference>
<protein>
    <submittedName>
        <fullName evidence="4">Surfactin synthase thioesterase subunit</fullName>
    </submittedName>
</protein>
<dbReference type="InterPro" id="IPR020802">
    <property type="entry name" value="TesA-like"/>
</dbReference>
<evidence type="ECO:0000313" key="4">
    <source>
        <dbReference type="EMBL" id="MBP2479712.1"/>
    </source>
</evidence>
<name>A0ABS5ATD8_9PSEU</name>
<dbReference type="InterPro" id="IPR012223">
    <property type="entry name" value="TEII"/>
</dbReference>
<evidence type="ECO:0000313" key="5">
    <source>
        <dbReference type="Proteomes" id="UP001519363"/>
    </source>
</evidence>
<dbReference type="InterPro" id="IPR001031">
    <property type="entry name" value="Thioesterase"/>
</dbReference>
<dbReference type="Pfam" id="PF00975">
    <property type="entry name" value="Thioesterase"/>
    <property type="match status" value="1"/>
</dbReference>
<dbReference type="RefSeq" id="WP_086786174.1">
    <property type="nucleotide sequence ID" value="NZ_JAGIOO010000001.1"/>
</dbReference>
<dbReference type="EMBL" id="JAGIOO010000001">
    <property type="protein sequence ID" value="MBP2479712.1"/>
    <property type="molecule type" value="Genomic_DNA"/>
</dbReference>
<accession>A0ABS5ATD8</accession>
<gene>
    <name evidence="4" type="ORF">JOF53_008584</name>
</gene>
<dbReference type="SUPFAM" id="SSF53474">
    <property type="entry name" value="alpha/beta-Hydrolases"/>
    <property type="match status" value="1"/>
</dbReference>
<feature type="domain" description="Thioesterase TesA-like" evidence="3">
    <location>
        <begin position="25"/>
        <end position="252"/>
    </location>
</feature>
<evidence type="ECO:0000256" key="1">
    <source>
        <dbReference type="ARBA" id="ARBA00007169"/>
    </source>
</evidence>
<organism evidence="4 5">
    <name type="scientific">Crossiella equi</name>
    <dbReference type="NCBI Taxonomy" id="130796"/>
    <lineage>
        <taxon>Bacteria</taxon>
        <taxon>Bacillati</taxon>
        <taxon>Actinomycetota</taxon>
        <taxon>Actinomycetes</taxon>
        <taxon>Pseudonocardiales</taxon>
        <taxon>Pseudonocardiaceae</taxon>
        <taxon>Crossiella</taxon>
    </lineage>
</organism>
<dbReference type="Gene3D" id="3.40.50.1820">
    <property type="entry name" value="alpha/beta hydrolase"/>
    <property type="match status" value="1"/>
</dbReference>
<dbReference type="InterPro" id="IPR029058">
    <property type="entry name" value="AB_hydrolase_fold"/>
</dbReference>
<dbReference type="SMART" id="SM00824">
    <property type="entry name" value="PKS_TE"/>
    <property type="match status" value="1"/>
</dbReference>
<evidence type="ECO:0000259" key="3">
    <source>
        <dbReference type="SMART" id="SM00824"/>
    </source>
</evidence>
<comment type="similarity">
    <text evidence="1">Belongs to the thioesterase family.</text>
</comment>
<sequence length="263" mass="28171">MTSRGRDARFLRRLAPSGTPRYRLACFPHAGGGAAAFAPWLPLLPPDVELLALRLPGRESRLAEDPHSGSAAAIAECADALRSFARDEVPLAYFGHSMGGLLAHETYLALAAEHAVPPPFLAVSAVPSPLRQGRRGRSPSEPDRAELMRLLRDFGGTGPAALADEELLDLVLPALEADLRLLDGHRPTLPPAPVACPLLSFAGAADAVVSEVDVRTWRHCAGGRYAHYRVPGDHFFYRVHAEEVLARLEHWSAAAPAGAAADR</sequence>
<dbReference type="PANTHER" id="PTHR11487:SF0">
    <property type="entry name" value="S-ACYL FATTY ACID SYNTHASE THIOESTERASE, MEDIUM CHAIN"/>
    <property type="match status" value="1"/>
</dbReference>
<evidence type="ECO:0000256" key="2">
    <source>
        <dbReference type="ARBA" id="ARBA00022801"/>
    </source>
</evidence>
<keyword evidence="2" id="KW-0378">Hydrolase</keyword>
<comment type="caution">
    <text evidence="4">The sequence shown here is derived from an EMBL/GenBank/DDBJ whole genome shotgun (WGS) entry which is preliminary data.</text>
</comment>
<keyword evidence="5" id="KW-1185">Reference proteome</keyword>
<dbReference type="PANTHER" id="PTHR11487">
    <property type="entry name" value="THIOESTERASE"/>
    <property type="match status" value="1"/>
</dbReference>
<dbReference type="Proteomes" id="UP001519363">
    <property type="component" value="Unassembled WGS sequence"/>
</dbReference>
<proteinExistence type="inferred from homology"/>